<protein>
    <recommendedName>
        <fullName evidence="5">FYVE-type domain-containing protein</fullName>
    </recommendedName>
</protein>
<accession>A0A6G0WTQ0</accession>
<organism evidence="6 7">
    <name type="scientific">Aphanomyces euteiches</name>
    <dbReference type="NCBI Taxonomy" id="100861"/>
    <lineage>
        <taxon>Eukaryota</taxon>
        <taxon>Sar</taxon>
        <taxon>Stramenopiles</taxon>
        <taxon>Oomycota</taxon>
        <taxon>Saprolegniomycetes</taxon>
        <taxon>Saprolegniales</taxon>
        <taxon>Verrucalvaceae</taxon>
        <taxon>Aphanomyces</taxon>
    </lineage>
</organism>
<dbReference type="InterPro" id="IPR000306">
    <property type="entry name" value="Znf_FYVE"/>
</dbReference>
<dbReference type="Pfam" id="PF01852">
    <property type="entry name" value="START"/>
    <property type="match status" value="1"/>
</dbReference>
<dbReference type="InterPro" id="IPR052727">
    <property type="entry name" value="Rab4/Rab5_effector"/>
</dbReference>
<dbReference type="SMART" id="SM00064">
    <property type="entry name" value="FYVE"/>
    <property type="match status" value="1"/>
</dbReference>
<dbReference type="PANTHER" id="PTHR13510">
    <property type="entry name" value="FYVE-FINGER-CONTAINING RAB5 EFFECTOR PROTEIN RABENOSYN-5-RELATED"/>
    <property type="match status" value="1"/>
</dbReference>
<keyword evidence="1" id="KW-0479">Metal-binding</keyword>
<evidence type="ECO:0000256" key="2">
    <source>
        <dbReference type="ARBA" id="ARBA00022771"/>
    </source>
</evidence>
<feature type="domain" description="FYVE-type" evidence="5">
    <location>
        <begin position="276"/>
        <end position="342"/>
    </location>
</feature>
<dbReference type="SUPFAM" id="SSF57903">
    <property type="entry name" value="FYVE/PHD zinc finger"/>
    <property type="match status" value="1"/>
</dbReference>
<dbReference type="InterPro" id="IPR002913">
    <property type="entry name" value="START_lipid-bd_dom"/>
</dbReference>
<dbReference type="SUPFAM" id="SSF55961">
    <property type="entry name" value="Bet v1-like"/>
    <property type="match status" value="1"/>
</dbReference>
<reference evidence="6 7" key="1">
    <citation type="submission" date="2019-07" db="EMBL/GenBank/DDBJ databases">
        <title>Genomics analysis of Aphanomyces spp. identifies a new class of oomycete effector associated with host adaptation.</title>
        <authorList>
            <person name="Gaulin E."/>
        </authorList>
    </citation>
    <scope>NUCLEOTIDE SEQUENCE [LARGE SCALE GENOMIC DNA]</scope>
    <source>
        <strain evidence="6 7">ATCC 201684</strain>
    </source>
</reference>
<dbReference type="InterPro" id="IPR017455">
    <property type="entry name" value="Znf_FYVE-rel"/>
</dbReference>
<evidence type="ECO:0000256" key="3">
    <source>
        <dbReference type="ARBA" id="ARBA00022833"/>
    </source>
</evidence>
<dbReference type="AlphaFoldDB" id="A0A6G0WTQ0"/>
<dbReference type="PROSITE" id="PS50178">
    <property type="entry name" value="ZF_FYVE"/>
    <property type="match status" value="1"/>
</dbReference>
<dbReference type="PANTHER" id="PTHR13510:SF44">
    <property type="entry name" value="RABENOSYN-5"/>
    <property type="match status" value="1"/>
</dbReference>
<dbReference type="InterPro" id="IPR011011">
    <property type="entry name" value="Znf_FYVE_PHD"/>
</dbReference>
<evidence type="ECO:0000313" key="7">
    <source>
        <dbReference type="Proteomes" id="UP000481153"/>
    </source>
</evidence>
<keyword evidence="7" id="KW-1185">Reference proteome</keyword>
<evidence type="ECO:0000256" key="4">
    <source>
        <dbReference type="PROSITE-ProRule" id="PRU00091"/>
    </source>
</evidence>
<dbReference type="Gene3D" id="3.30.40.10">
    <property type="entry name" value="Zinc/RING finger domain, C3HC4 (zinc finger)"/>
    <property type="match status" value="1"/>
</dbReference>
<gene>
    <name evidence="6" type="ORF">Ae201684_011823</name>
</gene>
<comment type="caution">
    <text evidence="6">The sequence shown here is derived from an EMBL/GenBank/DDBJ whole genome shotgun (WGS) entry which is preliminary data.</text>
</comment>
<dbReference type="InterPro" id="IPR013083">
    <property type="entry name" value="Znf_RING/FYVE/PHD"/>
</dbReference>
<dbReference type="InterPro" id="IPR023393">
    <property type="entry name" value="START-like_dom_sf"/>
</dbReference>
<dbReference type="VEuPathDB" id="FungiDB:AeMF1_003233"/>
<name>A0A6G0WTQ0_9STRA</name>
<keyword evidence="3" id="KW-0862">Zinc</keyword>
<sequence>MGLKKVFPLPAGFFHTPPMSDFDRYQYIRHGQKALLDFVKKARLRGGPIHWAFDHEENGVMVYRGLDPTLPRGQEVVYLNVTQVEATLDEASALMTAGEDGSRDYCATYNKDEVVDMQLLYHLAKATAEHPHNSIAIKWRAFTSNTPLVSVRDMVYLEYCDDFTLDNLQGFGRIITSIELPEVVPDMQKPLGVVRCHMHCGGDIFIQNPTKPGSLTAFRLYQQDVRGALPPWAVNVIAKRLVTKCFSTLEFNFRHERVLSLEAKHALLPEIALVPVDAASHCAICTASFSAVNRKTHCFKCGQMLCKACNLKWAIETGRRVGRQRPVKRNVRVCLVCSSNPSLRHTTSSLRTTSSDEATKLSHVESSIGSNDPIVRSS</sequence>
<dbReference type="Proteomes" id="UP000481153">
    <property type="component" value="Unassembled WGS sequence"/>
</dbReference>
<proteinExistence type="predicted"/>
<evidence type="ECO:0000313" key="6">
    <source>
        <dbReference type="EMBL" id="KAF0730821.1"/>
    </source>
</evidence>
<evidence type="ECO:0000256" key="1">
    <source>
        <dbReference type="ARBA" id="ARBA00022723"/>
    </source>
</evidence>
<dbReference type="GO" id="GO:0008289">
    <property type="term" value="F:lipid binding"/>
    <property type="evidence" value="ECO:0007669"/>
    <property type="project" value="InterPro"/>
</dbReference>
<dbReference type="Pfam" id="PF01363">
    <property type="entry name" value="FYVE"/>
    <property type="match status" value="1"/>
</dbReference>
<keyword evidence="2 4" id="KW-0863">Zinc-finger</keyword>
<dbReference type="Gene3D" id="3.30.530.20">
    <property type="match status" value="1"/>
</dbReference>
<dbReference type="EMBL" id="VJMJ01000150">
    <property type="protein sequence ID" value="KAF0730821.1"/>
    <property type="molecule type" value="Genomic_DNA"/>
</dbReference>
<dbReference type="GO" id="GO:0008270">
    <property type="term" value="F:zinc ion binding"/>
    <property type="evidence" value="ECO:0007669"/>
    <property type="project" value="UniProtKB-KW"/>
</dbReference>
<evidence type="ECO:0000259" key="5">
    <source>
        <dbReference type="PROSITE" id="PS50178"/>
    </source>
</evidence>